<evidence type="ECO:0000313" key="3">
    <source>
        <dbReference type="Proteomes" id="UP000812277"/>
    </source>
</evidence>
<accession>A0ABS7D9R0</accession>
<dbReference type="EMBL" id="JAHZIJ010000015">
    <property type="protein sequence ID" value="MBW7476673.1"/>
    <property type="molecule type" value="Genomic_DNA"/>
</dbReference>
<gene>
    <name evidence="2" type="ORF">K0T92_18300</name>
</gene>
<comment type="caution">
    <text evidence="2">The sequence shown here is derived from an EMBL/GenBank/DDBJ whole genome shotgun (WGS) entry which is preliminary data.</text>
</comment>
<keyword evidence="3" id="KW-1185">Reference proteome</keyword>
<name>A0ABS7D9R0_9BACL</name>
<evidence type="ECO:0000313" key="2">
    <source>
        <dbReference type="EMBL" id="MBW7476673.1"/>
    </source>
</evidence>
<proteinExistence type="predicted"/>
<evidence type="ECO:0000259" key="1">
    <source>
        <dbReference type="Pfam" id="PF07833"/>
    </source>
</evidence>
<dbReference type="InterPro" id="IPR012854">
    <property type="entry name" value="Cu_amine_oxidase-like_N"/>
</dbReference>
<organism evidence="2 3">
    <name type="scientific">Paenibacillus oenotherae</name>
    <dbReference type="NCBI Taxonomy" id="1435645"/>
    <lineage>
        <taxon>Bacteria</taxon>
        <taxon>Bacillati</taxon>
        <taxon>Bacillota</taxon>
        <taxon>Bacilli</taxon>
        <taxon>Bacillales</taxon>
        <taxon>Paenibacillaceae</taxon>
        <taxon>Paenibacillus</taxon>
    </lineage>
</organism>
<dbReference type="Pfam" id="PF07833">
    <property type="entry name" value="Cu_amine_oxidN1"/>
    <property type="match status" value="1"/>
</dbReference>
<protein>
    <submittedName>
        <fullName evidence="2">Copper amine oxidase N-terminal domain-containing protein</fullName>
    </submittedName>
</protein>
<dbReference type="RefSeq" id="WP_219873918.1">
    <property type="nucleotide sequence ID" value="NZ_JAHZIJ010000015.1"/>
</dbReference>
<dbReference type="Proteomes" id="UP000812277">
    <property type="component" value="Unassembled WGS sequence"/>
</dbReference>
<reference evidence="2 3" key="1">
    <citation type="submission" date="2021-07" db="EMBL/GenBank/DDBJ databases">
        <title>Paenibacillus radiodurans sp. nov., isolated from the southeastern edge of Tengger Desert.</title>
        <authorList>
            <person name="Zhang G."/>
        </authorList>
    </citation>
    <scope>NUCLEOTIDE SEQUENCE [LARGE SCALE GENOMIC DNA]</scope>
    <source>
        <strain evidence="2 3">DT7-4</strain>
    </source>
</reference>
<sequence length="404" mass="46253">MAHPVRKGGSNTPETWLSLTGTMAQFAPEYSPVKTENILYKGTTYVPIRAAAEILDKDVIWDTATMTATIRDKKLPVEDTPTVEIPNDTTNQQQTELTVGLTYKGKTDVLSLRSNGQLVKKINHYELDMGEGKPISIYVTDDYERTYGNGFAYEEIKEMILSIEKKRGFKPYALSSSKLDVFFYTNESDTPLPANNQASAEVGTGQFNRGNGVPVEILMNGSNMHRDHRQILVHELYHYFDHQWVLNNGETYTKYWGQDAYFWYMEGSAEYAAYSFYNYPANSKNMLRPYNITNDKESMLRYIKQQEGLKSNIKNIQLNHFGDIMLVSNSNYGVTLSLFSYLSQQFGYDKVYDYISYVGQQFSNTSTITTAQRDDAAKQHFGKTEKQILNDWLVYFDYFSSAAN</sequence>
<feature type="domain" description="Copper amine oxidase-like N-terminal" evidence="1">
    <location>
        <begin position="35"/>
        <end position="75"/>
    </location>
</feature>